<evidence type="ECO:0000313" key="1">
    <source>
        <dbReference type="EMBL" id="NRS91986.1"/>
    </source>
</evidence>
<dbReference type="RefSeq" id="WP_173778606.1">
    <property type="nucleotide sequence ID" value="NZ_JABSNO010000006.1"/>
</dbReference>
<dbReference type="GO" id="GO:0005975">
    <property type="term" value="P:carbohydrate metabolic process"/>
    <property type="evidence" value="ECO:0007669"/>
    <property type="project" value="UniProtKB-ARBA"/>
</dbReference>
<dbReference type="GO" id="GO:0004553">
    <property type="term" value="F:hydrolase activity, hydrolyzing O-glycosyl compounds"/>
    <property type="evidence" value="ECO:0007669"/>
    <property type="project" value="UniProtKB-ARBA"/>
</dbReference>
<dbReference type="Gene3D" id="2.60.120.200">
    <property type="match status" value="1"/>
</dbReference>
<proteinExistence type="predicted"/>
<dbReference type="EMBL" id="JABSNO010000006">
    <property type="protein sequence ID" value="NRS91986.1"/>
    <property type="molecule type" value="Genomic_DNA"/>
</dbReference>
<sequence length="329" mass="35862">MFKQLINVKLFALVLILITQNIFGQVLPTNRYYRPAGPLDITSTASSFGYSLRKLKNSYSGFSIKIRNGSTNAEANVAFDNTGVVSTNSEVTITLAGGGFSVGNTTTLSSFKGSAVLYVTTWYDQGATAYDSTQTIIANQPQLQLNTAGSGNTKPSIYFDGSNDYLAINQPIQNIVNNGITGSFVVAIKPLANNNQFSFGYINTATNWRWSFHVNWSDGNSYFDSGENCCASNRRYYNAPNIGLWKQYSFIRGTSYKTVRVSGATTALNNSAATSSTQTGGQFWIGNAFGNSTNTPYTGYMSEVLMFPTDMPISAITPIENDQIGFWNL</sequence>
<keyword evidence="2" id="KW-1185">Reference proteome</keyword>
<comment type="caution">
    <text evidence="1">The sequence shown here is derived from an EMBL/GenBank/DDBJ whole genome shotgun (WGS) entry which is preliminary data.</text>
</comment>
<organism evidence="1 2">
    <name type="scientific">Frigoriflavimonas asaccharolytica</name>
    <dbReference type="NCBI Taxonomy" id="2735899"/>
    <lineage>
        <taxon>Bacteria</taxon>
        <taxon>Pseudomonadati</taxon>
        <taxon>Bacteroidota</taxon>
        <taxon>Flavobacteriia</taxon>
        <taxon>Flavobacteriales</taxon>
        <taxon>Weeksellaceae</taxon>
        <taxon>Frigoriflavimonas</taxon>
    </lineage>
</organism>
<dbReference type="InterPro" id="IPR013320">
    <property type="entry name" value="ConA-like_dom_sf"/>
</dbReference>
<dbReference type="Proteomes" id="UP000610746">
    <property type="component" value="Unassembled WGS sequence"/>
</dbReference>
<dbReference type="SUPFAM" id="SSF49899">
    <property type="entry name" value="Concanavalin A-like lectins/glucanases"/>
    <property type="match status" value="1"/>
</dbReference>
<gene>
    <name evidence="1" type="ORF">HNQ03_001053</name>
</gene>
<evidence type="ECO:0000313" key="2">
    <source>
        <dbReference type="Proteomes" id="UP000610746"/>
    </source>
</evidence>
<name>A0A8J8G6N6_9FLAO</name>
<reference evidence="1" key="1">
    <citation type="submission" date="2020-05" db="EMBL/GenBank/DDBJ databases">
        <title>Genomic Encyclopedia of Type Strains, Phase IV (KMG-V): Genome sequencing to study the core and pangenomes of soil and plant-associated prokaryotes.</title>
        <authorList>
            <person name="Whitman W."/>
        </authorList>
    </citation>
    <scope>NUCLEOTIDE SEQUENCE</scope>
    <source>
        <strain evidence="1">16F</strain>
    </source>
</reference>
<protein>
    <submittedName>
        <fullName evidence="1">Uncharacterized protein</fullName>
    </submittedName>
</protein>
<dbReference type="AlphaFoldDB" id="A0A8J8G6N6"/>
<accession>A0A8J8G6N6</accession>